<dbReference type="SUPFAM" id="SSF161098">
    <property type="entry name" value="MetI-like"/>
    <property type="match status" value="1"/>
</dbReference>
<keyword evidence="5 7" id="KW-1133">Transmembrane helix</keyword>
<feature type="transmembrane region" description="Helical" evidence="7">
    <location>
        <begin position="329"/>
        <end position="352"/>
    </location>
</feature>
<keyword evidence="4 7" id="KW-0812">Transmembrane</keyword>
<comment type="subcellular location">
    <subcellularLocation>
        <location evidence="1 7">Cell membrane</location>
        <topology evidence="1 7">Multi-pass membrane protein</topology>
    </subcellularLocation>
</comment>
<dbReference type="GO" id="GO:0005886">
    <property type="term" value="C:plasma membrane"/>
    <property type="evidence" value="ECO:0007669"/>
    <property type="project" value="UniProtKB-SubCell"/>
</dbReference>
<evidence type="ECO:0000256" key="7">
    <source>
        <dbReference type="RuleBase" id="RU363032"/>
    </source>
</evidence>
<organism evidence="10 11">
    <name type="scientific">Glycomyces harbinensis</name>
    <dbReference type="NCBI Taxonomy" id="58114"/>
    <lineage>
        <taxon>Bacteria</taxon>
        <taxon>Bacillati</taxon>
        <taxon>Actinomycetota</taxon>
        <taxon>Actinomycetes</taxon>
        <taxon>Glycomycetales</taxon>
        <taxon>Glycomycetaceae</taxon>
        <taxon>Glycomyces</taxon>
    </lineage>
</organism>
<dbReference type="CDD" id="cd06261">
    <property type="entry name" value="TM_PBP2"/>
    <property type="match status" value="1"/>
</dbReference>
<evidence type="ECO:0000256" key="2">
    <source>
        <dbReference type="ARBA" id="ARBA00022448"/>
    </source>
</evidence>
<feature type="transmembrane region" description="Helical" evidence="7">
    <location>
        <begin position="220"/>
        <end position="240"/>
    </location>
</feature>
<dbReference type="Proteomes" id="UP000198949">
    <property type="component" value="Unassembled WGS sequence"/>
</dbReference>
<dbReference type="AlphaFoldDB" id="A0A1G7CPD4"/>
<dbReference type="Pfam" id="PF00528">
    <property type="entry name" value="BPD_transp_1"/>
    <property type="match status" value="1"/>
</dbReference>
<dbReference type="RefSeq" id="WP_091040201.1">
    <property type="nucleotide sequence ID" value="NZ_FNAD01000020.1"/>
</dbReference>
<feature type="transmembrane region" description="Helical" evidence="7">
    <location>
        <begin position="132"/>
        <end position="159"/>
    </location>
</feature>
<feature type="compositionally biased region" description="Pro residues" evidence="8">
    <location>
        <begin position="1"/>
        <end position="10"/>
    </location>
</feature>
<dbReference type="InterPro" id="IPR000515">
    <property type="entry name" value="MetI-like"/>
</dbReference>
<feature type="transmembrane region" description="Helical" evidence="7">
    <location>
        <begin position="291"/>
        <end position="309"/>
    </location>
</feature>
<dbReference type="OrthoDB" id="147688at2"/>
<accession>A0A1G7CPD4</accession>
<dbReference type="InterPro" id="IPR045621">
    <property type="entry name" value="BPD_transp_1_N"/>
</dbReference>
<evidence type="ECO:0000256" key="3">
    <source>
        <dbReference type="ARBA" id="ARBA00022475"/>
    </source>
</evidence>
<evidence type="ECO:0000256" key="8">
    <source>
        <dbReference type="SAM" id="MobiDB-lite"/>
    </source>
</evidence>
<feature type="region of interest" description="Disordered" evidence="8">
    <location>
        <begin position="1"/>
        <end position="21"/>
    </location>
</feature>
<feature type="transmembrane region" description="Helical" evidence="7">
    <location>
        <begin position="180"/>
        <end position="200"/>
    </location>
</feature>
<reference evidence="11" key="1">
    <citation type="submission" date="2016-10" db="EMBL/GenBank/DDBJ databases">
        <authorList>
            <person name="Varghese N."/>
            <person name="Submissions S."/>
        </authorList>
    </citation>
    <scope>NUCLEOTIDE SEQUENCE [LARGE SCALE GENOMIC DNA]</scope>
    <source>
        <strain evidence="11">CGMCC 4.3516</strain>
    </source>
</reference>
<name>A0A1G7CPD4_9ACTN</name>
<keyword evidence="2 7" id="KW-0813">Transport</keyword>
<evidence type="ECO:0000256" key="4">
    <source>
        <dbReference type="ARBA" id="ARBA00022692"/>
    </source>
</evidence>
<sequence>MSAPPAPPPQQHAADAPPAERTGPGLVRRVWASYAFRRIRQSVFVIWLVATITFLLMHFMPGDPIQIMAGRLNSSGMSHEQAVATATNIISYDPNANVWVQYLDFLKGLVTFDLGNSLTNPSKTVFEHVMEYLPWTLFAVGAGVALAIVIGLTVGMAAAYRRGSAFDHAMTSIGSFLTGVPNYILIAAVIVVGYTMLGVLPFLDMRGRITAGVEPGFNLVFFGDAIFHAILPIIAFAFTATGSFMLNMKAATTEVLTEDYVTVAQARGLKAGRISRGYVGRNAMLPIIPQIALQLGTLVGGSIVIEQILQYPGAGQMLMQAISNRDYPVVQAAVIILATSVVIASLIVDLFLVRVDPRIKTEGQEA</sequence>
<feature type="domain" description="ABC transmembrane type-1" evidence="9">
    <location>
        <begin position="133"/>
        <end position="348"/>
    </location>
</feature>
<dbReference type="STRING" id="58114.SAMN05216270_120104"/>
<keyword evidence="3" id="KW-1003">Cell membrane</keyword>
<evidence type="ECO:0000313" key="10">
    <source>
        <dbReference type="EMBL" id="SDE41202.1"/>
    </source>
</evidence>
<dbReference type="PANTHER" id="PTHR43163:SF6">
    <property type="entry name" value="DIPEPTIDE TRANSPORT SYSTEM PERMEASE PROTEIN DPPB-RELATED"/>
    <property type="match status" value="1"/>
</dbReference>
<gene>
    <name evidence="10" type="ORF">SAMN05216270_120104</name>
</gene>
<feature type="transmembrane region" description="Helical" evidence="7">
    <location>
        <begin position="43"/>
        <end position="60"/>
    </location>
</feature>
<evidence type="ECO:0000256" key="5">
    <source>
        <dbReference type="ARBA" id="ARBA00022989"/>
    </source>
</evidence>
<evidence type="ECO:0000259" key="9">
    <source>
        <dbReference type="PROSITE" id="PS50928"/>
    </source>
</evidence>
<keyword evidence="6 7" id="KW-0472">Membrane</keyword>
<evidence type="ECO:0000256" key="6">
    <source>
        <dbReference type="ARBA" id="ARBA00023136"/>
    </source>
</evidence>
<protein>
    <submittedName>
        <fullName evidence="10">Peptide/nickel transport system permease protein</fullName>
    </submittedName>
</protein>
<dbReference type="PANTHER" id="PTHR43163">
    <property type="entry name" value="DIPEPTIDE TRANSPORT SYSTEM PERMEASE PROTEIN DPPB-RELATED"/>
    <property type="match status" value="1"/>
</dbReference>
<evidence type="ECO:0000256" key="1">
    <source>
        <dbReference type="ARBA" id="ARBA00004651"/>
    </source>
</evidence>
<proteinExistence type="inferred from homology"/>
<dbReference type="InterPro" id="IPR035906">
    <property type="entry name" value="MetI-like_sf"/>
</dbReference>
<dbReference type="Pfam" id="PF19300">
    <property type="entry name" value="BPD_transp_1_N"/>
    <property type="match status" value="1"/>
</dbReference>
<dbReference type="GO" id="GO:0055085">
    <property type="term" value="P:transmembrane transport"/>
    <property type="evidence" value="ECO:0007669"/>
    <property type="project" value="InterPro"/>
</dbReference>
<dbReference type="Gene3D" id="1.10.3720.10">
    <property type="entry name" value="MetI-like"/>
    <property type="match status" value="1"/>
</dbReference>
<dbReference type="EMBL" id="FNAD01000020">
    <property type="protein sequence ID" value="SDE41202.1"/>
    <property type="molecule type" value="Genomic_DNA"/>
</dbReference>
<comment type="similarity">
    <text evidence="7">Belongs to the binding-protein-dependent transport system permease family.</text>
</comment>
<evidence type="ECO:0000313" key="11">
    <source>
        <dbReference type="Proteomes" id="UP000198949"/>
    </source>
</evidence>
<keyword evidence="11" id="KW-1185">Reference proteome</keyword>
<dbReference type="PROSITE" id="PS50928">
    <property type="entry name" value="ABC_TM1"/>
    <property type="match status" value="1"/>
</dbReference>